<proteinExistence type="predicted"/>
<feature type="domain" description="Mycothiol-dependent maleylpyruvate isomerase metal-binding" evidence="1">
    <location>
        <begin position="8"/>
        <end position="94"/>
    </location>
</feature>
<dbReference type="Proteomes" id="UP000093902">
    <property type="component" value="Unassembled WGS sequence"/>
</dbReference>
<dbReference type="OrthoDB" id="5178565at2"/>
<name>A0A1A0RCU5_MYCPR</name>
<dbReference type="InterPro" id="IPR034660">
    <property type="entry name" value="DinB/YfiT-like"/>
</dbReference>
<sequence length="205" mass="21797">MNYRAPARREREEFADLLEGLAPHEWNAPTLCAGWTVRDVAAHTVAYLGHTRLGLTAAMLAARGQVDRINDRALRAGAGLGPDELCTLMRAGVDPSGVAALYGCRVALIECLVHQQDIRRPLGRPRTIPAAALLASLTFARHSPVIGGARRTRGLRLIATDVDWSAGRGTEIHGPGEALLLAMTGRVGAVAAELQGPGLAHLRGR</sequence>
<dbReference type="EMBL" id="LZSO01000012">
    <property type="protein sequence ID" value="OBB32315.1"/>
    <property type="molecule type" value="Genomic_DNA"/>
</dbReference>
<comment type="caution">
    <text evidence="2">The sequence shown here is derived from an EMBL/GenBank/DDBJ whole genome shotgun (WGS) entry which is preliminary data.</text>
</comment>
<accession>A0A1A0RCU5</accession>
<dbReference type="GO" id="GO:0046872">
    <property type="term" value="F:metal ion binding"/>
    <property type="evidence" value="ECO:0007669"/>
    <property type="project" value="InterPro"/>
</dbReference>
<gene>
    <name evidence="2" type="ORF">A5792_00960</name>
</gene>
<dbReference type="NCBIfam" id="TIGR03083">
    <property type="entry name" value="maleylpyruvate isomerase family mycothiol-dependent enzyme"/>
    <property type="match status" value="1"/>
</dbReference>
<dbReference type="Pfam" id="PF11716">
    <property type="entry name" value="MDMPI_N"/>
    <property type="match status" value="1"/>
</dbReference>
<organism evidence="2 3">
    <name type="scientific">Mycolicibacterium peregrinum</name>
    <name type="common">Mycobacterium peregrinum</name>
    <dbReference type="NCBI Taxonomy" id="43304"/>
    <lineage>
        <taxon>Bacteria</taxon>
        <taxon>Bacillati</taxon>
        <taxon>Actinomycetota</taxon>
        <taxon>Actinomycetes</taxon>
        <taxon>Mycobacteriales</taxon>
        <taxon>Mycobacteriaceae</taxon>
        <taxon>Mycolicibacterium</taxon>
    </lineage>
</organism>
<reference evidence="3" key="1">
    <citation type="submission" date="2016-06" db="EMBL/GenBank/DDBJ databases">
        <authorList>
            <person name="Sutton G."/>
            <person name="Brinkac L."/>
            <person name="Sanka R."/>
            <person name="Adams M."/>
            <person name="Lau E."/>
            <person name="Mehaffy C."/>
            <person name="Tameris M."/>
            <person name="Hatherill M."/>
            <person name="Hanekom W."/>
            <person name="Mahomed H."/>
            <person name="Mcshane H."/>
        </authorList>
    </citation>
    <scope>NUCLEOTIDE SEQUENCE [LARGE SCALE GENOMIC DNA]</scope>
    <source>
        <strain evidence="3">852002-51209_SCH5440388</strain>
    </source>
</reference>
<evidence type="ECO:0000313" key="2">
    <source>
        <dbReference type="EMBL" id="OBB32315.1"/>
    </source>
</evidence>
<evidence type="ECO:0000313" key="3">
    <source>
        <dbReference type="Proteomes" id="UP000093902"/>
    </source>
</evidence>
<dbReference type="AlphaFoldDB" id="A0A1A0RCU5"/>
<dbReference type="Gene3D" id="1.20.120.450">
    <property type="entry name" value="dinb family like domain"/>
    <property type="match status" value="1"/>
</dbReference>
<dbReference type="SUPFAM" id="SSF109854">
    <property type="entry name" value="DinB/YfiT-like putative metalloenzymes"/>
    <property type="match status" value="1"/>
</dbReference>
<dbReference type="InterPro" id="IPR017517">
    <property type="entry name" value="Maleyloyr_isom"/>
</dbReference>
<dbReference type="RefSeq" id="WP_064930648.1">
    <property type="nucleotide sequence ID" value="NZ_LZSO01000012.1"/>
</dbReference>
<protein>
    <recommendedName>
        <fullName evidence="1">Mycothiol-dependent maleylpyruvate isomerase metal-binding domain-containing protein</fullName>
    </recommendedName>
</protein>
<dbReference type="InterPro" id="IPR024344">
    <property type="entry name" value="MDMPI_metal-binding"/>
</dbReference>
<evidence type="ECO:0000259" key="1">
    <source>
        <dbReference type="Pfam" id="PF11716"/>
    </source>
</evidence>